<dbReference type="AlphaFoldDB" id="A0A401PR15"/>
<dbReference type="GO" id="GO:0006364">
    <property type="term" value="P:rRNA processing"/>
    <property type="evidence" value="ECO:0007669"/>
    <property type="project" value="InterPro"/>
</dbReference>
<evidence type="ECO:0000259" key="2">
    <source>
        <dbReference type="PROSITE" id="PS50126"/>
    </source>
</evidence>
<comment type="caution">
    <text evidence="3">The sequence shown here is derived from an EMBL/GenBank/DDBJ whole genome shotgun (WGS) entry which is preliminary data.</text>
</comment>
<organism evidence="3 4">
    <name type="scientific">Scyliorhinus torazame</name>
    <name type="common">Cloudy catshark</name>
    <name type="synonym">Catulus torazame</name>
    <dbReference type="NCBI Taxonomy" id="75743"/>
    <lineage>
        <taxon>Eukaryota</taxon>
        <taxon>Metazoa</taxon>
        <taxon>Chordata</taxon>
        <taxon>Craniata</taxon>
        <taxon>Vertebrata</taxon>
        <taxon>Chondrichthyes</taxon>
        <taxon>Elasmobranchii</taxon>
        <taxon>Galeomorphii</taxon>
        <taxon>Galeoidea</taxon>
        <taxon>Carcharhiniformes</taxon>
        <taxon>Scyliorhinidae</taxon>
        <taxon>Scyliorhinus</taxon>
    </lineage>
</organism>
<keyword evidence="4" id="KW-1185">Reference proteome</keyword>
<dbReference type="PANTHER" id="PTHR23270:SF10">
    <property type="entry name" value="PROTEIN RRP5 HOMOLOG"/>
    <property type="match status" value="1"/>
</dbReference>
<evidence type="ECO:0000256" key="1">
    <source>
        <dbReference type="SAM" id="MobiDB-lite"/>
    </source>
</evidence>
<dbReference type="Pfam" id="PF23459">
    <property type="entry name" value="S1_RRP5"/>
    <property type="match status" value="1"/>
</dbReference>
<feature type="compositionally biased region" description="Basic and acidic residues" evidence="1">
    <location>
        <begin position="1"/>
        <end position="10"/>
    </location>
</feature>
<dbReference type="PANTHER" id="PTHR23270">
    <property type="entry name" value="PROGRAMMED CELL DEATH PROTEIN 11 PRE-RRNA PROCESSING PROTEIN RRP5"/>
    <property type="match status" value="1"/>
</dbReference>
<evidence type="ECO:0000313" key="3">
    <source>
        <dbReference type="EMBL" id="GCB75560.1"/>
    </source>
</evidence>
<dbReference type="InterPro" id="IPR003029">
    <property type="entry name" value="S1_domain"/>
</dbReference>
<dbReference type="PROSITE" id="PS50126">
    <property type="entry name" value="S1"/>
    <property type="match status" value="1"/>
</dbReference>
<dbReference type="STRING" id="75743.A0A401PR15"/>
<dbReference type="SUPFAM" id="SSF50249">
    <property type="entry name" value="Nucleic acid-binding proteins"/>
    <property type="match status" value="1"/>
</dbReference>
<proteinExistence type="predicted"/>
<reference evidence="3 4" key="1">
    <citation type="journal article" date="2018" name="Nat. Ecol. Evol.">
        <title>Shark genomes provide insights into elasmobranch evolution and the origin of vertebrates.</title>
        <authorList>
            <person name="Hara Y"/>
            <person name="Yamaguchi K"/>
            <person name="Onimaru K"/>
            <person name="Kadota M"/>
            <person name="Koyanagi M"/>
            <person name="Keeley SD"/>
            <person name="Tatsumi K"/>
            <person name="Tanaka K"/>
            <person name="Motone F"/>
            <person name="Kageyama Y"/>
            <person name="Nozu R"/>
            <person name="Adachi N"/>
            <person name="Nishimura O"/>
            <person name="Nakagawa R"/>
            <person name="Tanegashima C"/>
            <person name="Kiyatake I"/>
            <person name="Matsumoto R"/>
            <person name="Murakumo K"/>
            <person name="Nishida K"/>
            <person name="Terakita A"/>
            <person name="Kuratani S"/>
            <person name="Sato K"/>
            <person name="Hyodo S Kuraku.S."/>
        </authorList>
    </citation>
    <scope>NUCLEOTIDE SEQUENCE [LARGE SCALE GENOMIC DNA]</scope>
</reference>
<dbReference type="GO" id="GO:0003723">
    <property type="term" value="F:RNA binding"/>
    <property type="evidence" value="ECO:0007669"/>
    <property type="project" value="TreeGrafter"/>
</dbReference>
<dbReference type="EMBL" id="BFAA01015085">
    <property type="protein sequence ID" value="GCB75560.1"/>
    <property type="molecule type" value="Genomic_DNA"/>
</dbReference>
<dbReference type="InterPro" id="IPR045209">
    <property type="entry name" value="Rrp5"/>
</dbReference>
<dbReference type="InterPro" id="IPR012340">
    <property type="entry name" value="NA-bd_OB-fold"/>
</dbReference>
<feature type="domain" description="S1 motif" evidence="2">
    <location>
        <begin position="54"/>
        <end position="102"/>
    </location>
</feature>
<accession>A0A401PR15</accession>
<feature type="region of interest" description="Disordered" evidence="1">
    <location>
        <begin position="1"/>
        <end position="31"/>
    </location>
</feature>
<dbReference type="Proteomes" id="UP000288216">
    <property type="component" value="Unassembled WGS sequence"/>
</dbReference>
<dbReference type="InterPro" id="IPR057302">
    <property type="entry name" value="Rrp5_S1"/>
</dbReference>
<dbReference type="Gene3D" id="2.40.50.140">
    <property type="entry name" value="Nucleic acid-binding proteins"/>
    <property type="match status" value="1"/>
</dbReference>
<protein>
    <recommendedName>
        <fullName evidence="2">S1 motif domain-containing protein</fullName>
    </recommendedName>
</protein>
<dbReference type="OrthoDB" id="412781at2759"/>
<sequence>MGTLRCEVESKKRKRKKELNPDKAKKKGKEKNAVLQTKESIGAEILSFKKLKVGTLLLGCVKEVTDYELVVGLPHGLTGYVSLTNICDAYTKSLREQINEELAEVSLNPL</sequence>
<dbReference type="GO" id="GO:0032040">
    <property type="term" value="C:small-subunit processome"/>
    <property type="evidence" value="ECO:0007669"/>
    <property type="project" value="TreeGrafter"/>
</dbReference>
<gene>
    <name evidence="3" type="ORF">scyTo_0019783</name>
</gene>
<evidence type="ECO:0000313" key="4">
    <source>
        <dbReference type="Proteomes" id="UP000288216"/>
    </source>
</evidence>
<name>A0A401PR15_SCYTO</name>